<dbReference type="Pfam" id="PF05910">
    <property type="entry name" value="DUF868"/>
    <property type="match status" value="1"/>
</dbReference>
<dbReference type="Proteomes" id="UP001279734">
    <property type="component" value="Unassembled WGS sequence"/>
</dbReference>
<name>A0AAD3Y7J5_NEPGR</name>
<comment type="caution">
    <text evidence="1">The sequence shown here is derived from an EMBL/GenBank/DDBJ whole genome shotgun (WGS) entry which is preliminary data.</text>
</comment>
<dbReference type="PANTHER" id="PTHR31972:SF16">
    <property type="entry name" value="FAMILY PROTEIN, PUTATIVE (DUF868)-RELATED"/>
    <property type="match status" value="1"/>
</dbReference>
<dbReference type="AlphaFoldDB" id="A0AAD3Y7J5"/>
<proteinExistence type="predicted"/>
<gene>
    <name evidence="1" type="ORF">Nepgr_032007</name>
</gene>
<keyword evidence="2" id="KW-1185">Reference proteome</keyword>
<dbReference type="InterPro" id="IPR008586">
    <property type="entry name" value="DUF868_pln"/>
</dbReference>
<protein>
    <recommendedName>
        <fullName evidence="3">DUF868 domain-containing protein</fullName>
    </recommendedName>
</protein>
<reference evidence="1" key="1">
    <citation type="submission" date="2023-05" db="EMBL/GenBank/DDBJ databases">
        <title>Nepenthes gracilis genome sequencing.</title>
        <authorList>
            <person name="Fukushima K."/>
        </authorList>
    </citation>
    <scope>NUCLEOTIDE SEQUENCE</scope>
    <source>
        <strain evidence="1">SING2019-196</strain>
    </source>
</reference>
<organism evidence="1 2">
    <name type="scientific">Nepenthes gracilis</name>
    <name type="common">Slender pitcher plant</name>
    <dbReference type="NCBI Taxonomy" id="150966"/>
    <lineage>
        <taxon>Eukaryota</taxon>
        <taxon>Viridiplantae</taxon>
        <taxon>Streptophyta</taxon>
        <taxon>Embryophyta</taxon>
        <taxon>Tracheophyta</taxon>
        <taxon>Spermatophyta</taxon>
        <taxon>Magnoliopsida</taxon>
        <taxon>eudicotyledons</taxon>
        <taxon>Gunneridae</taxon>
        <taxon>Pentapetalae</taxon>
        <taxon>Caryophyllales</taxon>
        <taxon>Nepenthaceae</taxon>
        <taxon>Nepenthes</taxon>
    </lineage>
</organism>
<evidence type="ECO:0008006" key="3">
    <source>
        <dbReference type="Google" id="ProtNLM"/>
    </source>
</evidence>
<dbReference type="PANTHER" id="PTHR31972">
    <property type="entry name" value="EXPRESSED PROTEIN"/>
    <property type="match status" value="1"/>
</dbReference>
<evidence type="ECO:0000313" key="2">
    <source>
        <dbReference type="Proteomes" id="UP001279734"/>
    </source>
</evidence>
<accession>A0AAD3Y7J5</accession>
<evidence type="ECO:0000313" key="1">
    <source>
        <dbReference type="EMBL" id="GMH30164.1"/>
    </source>
</evidence>
<sequence>MRSIATCYSEHAVRVSDSYCSGPLNRSYLSPKLIQSIRNAVSLTYKTRLSSQKHLLITVTWCDKLICQGFWINVSEKMSPEFRNSSNSHQLCKIKGTKEFESCNSGIEVYWDLSNAKFEAGPEPISAFYIVVLIDSTICLILGDMEDDPQVKKVTVGLPIVKFSLVYQCENFSGQKTEFSTKAKFCDSGLAHDILVKFGEEDEGPKNPIFSVFIDNKRVIKVMRLQWNFRGNQVTFVDGVLVDVMWDVYGWFAQPSPSAAAVFLFRTRSGLDSRLWLEEKDLAEKNHDKLEFSLLISASKNPG</sequence>
<dbReference type="EMBL" id="BSYO01000037">
    <property type="protein sequence ID" value="GMH30164.1"/>
    <property type="molecule type" value="Genomic_DNA"/>
</dbReference>